<accession>A0A9W6L5J0</accession>
<proteinExistence type="predicted"/>
<protein>
    <submittedName>
        <fullName evidence="1">Uncharacterized protein</fullName>
    </submittedName>
</protein>
<evidence type="ECO:0000313" key="1">
    <source>
        <dbReference type="EMBL" id="GLL12619.1"/>
    </source>
</evidence>
<dbReference type="RefSeq" id="WP_037047757.1">
    <property type="nucleotide sequence ID" value="NZ_BAAAUZ010000073.1"/>
</dbReference>
<evidence type="ECO:0000313" key="2">
    <source>
        <dbReference type="Proteomes" id="UP001143463"/>
    </source>
</evidence>
<name>A0A9W6L5J0_9PSEU</name>
<gene>
    <name evidence="1" type="ORF">GCM10017577_37600</name>
</gene>
<dbReference type="AlphaFoldDB" id="A0A9W6L5J0"/>
<dbReference type="EMBL" id="BSFQ01000015">
    <property type="protein sequence ID" value="GLL12619.1"/>
    <property type="molecule type" value="Genomic_DNA"/>
</dbReference>
<reference evidence="1" key="2">
    <citation type="submission" date="2023-01" db="EMBL/GenBank/DDBJ databases">
        <authorList>
            <person name="Sun Q."/>
            <person name="Evtushenko L."/>
        </authorList>
    </citation>
    <scope>NUCLEOTIDE SEQUENCE</scope>
    <source>
        <strain evidence="1">VKM Ac-1069</strain>
    </source>
</reference>
<keyword evidence="2" id="KW-1185">Reference proteome</keyword>
<comment type="caution">
    <text evidence="1">The sequence shown here is derived from an EMBL/GenBank/DDBJ whole genome shotgun (WGS) entry which is preliminary data.</text>
</comment>
<organism evidence="1 2">
    <name type="scientific">Pseudonocardia halophobica</name>
    <dbReference type="NCBI Taxonomy" id="29401"/>
    <lineage>
        <taxon>Bacteria</taxon>
        <taxon>Bacillati</taxon>
        <taxon>Actinomycetota</taxon>
        <taxon>Actinomycetes</taxon>
        <taxon>Pseudonocardiales</taxon>
        <taxon>Pseudonocardiaceae</taxon>
        <taxon>Pseudonocardia</taxon>
    </lineage>
</organism>
<reference evidence="1" key="1">
    <citation type="journal article" date="2014" name="Int. J. Syst. Evol. Microbiol.">
        <title>Complete genome sequence of Corynebacterium casei LMG S-19264T (=DSM 44701T), isolated from a smear-ripened cheese.</title>
        <authorList>
            <consortium name="US DOE Joint Genome Institute (JGI-PGF)"/>
            <person name="Walter F."/>
            <person name="Albersmeier A."/>
            <person name="Kalinowski J."/>
            <person name="Ruckert C."/>
        </authorList>
    </citation>
    <scope>NUCLEOTIDE SEQUENCE</scope>
    <source>
        <strain evidence="1">VKM Ac-1069</strain>
    </source>
</reference>
<sequence>MSCEYSVRVRGRLSPALLAALDPLRPAHPTETELRARVDDQAELQELLARLQDLGIELVGLQRIPAGPQRDPRRQEQP</sequence>
<dbReference type="Proteomes" id="UP001143463">
    <property type="component" value="Unassembled WGS sequence"/>
</dbReference>